<name>A0A158PN16_ANISI</name>
<feature type="compositionally biased region" description="Basic and acidic residues" evidence="1">
    <location>
        <begin position="173"/>
        <end position="190"/>
    </location>
</feature>
<evidence type="ECO:0000313" key="5">
    <source>
        <dbReference type="WBParaSite" id="ASIM_0001080301-mRNA-1"/>
    </source>
</evidence>
<evidence type="ECO:0000313" key="4">
    <source>
        <dbReference type="Proteomes" id="UP000267096"/>
    </source>
</evidence>
<dbReference type="InterPro" id="IPR000467">
    <property type="entry name" value="G_patch_dom"/>
</dbReference>
<feature type="compositionally biased region" description="Acidic residues" evidence="1">
    <location>
        <begin position="156"/>
        <end position="172"/>
    </location>
</feature>
<dbReference type="EMBL" id="UYRR01030996">
    <property type="protein sequence ID" value="VDK42853.1"/>
    <property type="molecule type" value="Genomic_DNA"/>
</dbReference>
<dbReference type="Proteomes" id="UP000267096">
    <property type="component" value="Unassembled WGS sequence"/>
</dbReference>
<sequence length="464" mass="53812">MSEVFVYALLRNIPNSFHSKDLRRYFADYVESNKFSCFHFRHRPEIQREGDGQSDVLSEADIKSLIELKPPSLMPHGNIGTSSQFLREQIRLCKLPPRLISKLGIQSKRSTRKFGSVPFDYDTNQPSTSAHQVKRQLYKKRKECDVSIEQKVIEREEPDNDDGSDNDDDQCEEWERHEANYEDVTEQERTKPRKYEEELEVTWEKGGPGLVWYTDVNYWRDREEGTDCDWKWHDDWDVDYSIYYDDRGGDRDAVQSFQIREDQKLRSGDITRSCFGQNKNDISRKRRRRLSDSEIGSKGRSIGEFERYSKGVGSVVMKRFGWEPGKGLGRDNSGRVEAICEELGSSQLSGDRRGFGYFGEKLNRKCGVISSTYDKPDDSNDNVKRRNEPSYMKYNSFQFSSKHKATGLSQLHVFAPFRTKQLLFYGGQPSRRRRSGELGGCSGKVVEAGCIERLHLSKSYVDEV</sequence>
<keyword evidence="4" id="KW-1185">Reference proteome</keyword>
<dbReference type="GO" id="GO:0039536">
    <property type="term" value="P:negative regulation of RIG-I signaling pathway"/>
    <property type="evidence" value="ECO:0007669"/>
    <property type="project" value="InterPro"/>
</dbReference>
<evidence type="ECO:0000259" key="2">
    <source>
        <dbReference type="PROSITE" id="PS50174"/>
    </source>
</evidence>
<dbReference type="GO" id="GO:0045893">
    <property type="term" value="P:positive regulation of DNA-templated transcription"/>
    <property type="evidence" value="ECO:0007669"/>
    <property type="project" value="TreeGrafter"/>
</dbReference>
<dbReference type="SMART" id="SM00443">
    <property type="entry name" value="G_patch"/>
    <property type="match status" value="1"/>
</dbReference>
<protein>
    <submittedName>
        <fullName evidence="5">G-patch domain-containing protein</fullName>
    </submittedName>
</protein>
<dbReference type="GO" id="GO:0032480">
    <property type="term" value="P:negative regulation of type I interferon production"/>
    <property type="evidence" value="ECO:0007669"/>
    <property type="project" value="InterPro"/>
</dbReference>
<dbReference type="WBParaSite" id="ASIM_0001080301-mRNA-1">
    <property type="protein sequence ID" value="ASIM_0001080301-mRNA-1"/>
    <property type="gene ID" value="ASIM_0001080301"/>
</dbReference>
<dbReference type="GO" id="GO:0003676">
    <property type="term" value="F:nucleic acid binding"/>
    <property type="evidence" value="ECO:0007669"/>
    <property type="project" value="InterPro"/>
</dbReference>
<dbReference type="Pfam" id="PF01585">
    <property type="entry name" value="G-patch"/>
    <property type="match status" value="1"/>
</dbReference>
<dbReference type="PANTHER" id="PTHR14390">
    <property type="entry name" value="G PATCH DOMAIN CONTAINING PROTEIN 3"/>
    <property type="match status" value="1"/>
</dbReference>
<evidence type="ECO:0000313" key="3">
    <source>
        <dbReference type="EMBL" id="VDK42853.1"/>
    </source>
</evidence>
<feature type="region of interest" description="Disordered" evidence="1">
    <location>
        <begin position="151"/>
        <end position="190"/>
    </location>
</feature>
<reference evidence="5" key="1">
    <citation type="submission" date="2016-04" db="UniProtKB">
        <authorList>
            <consortium name="WormBaseParasite"/>
        </authorList>
    </citation>
    <scope>IDENTIFICATION</scope>
</reference>
<organism evidence="5">
    <name type="scientific">Anisakis simplex</name>
    <name type="common">Herring worm</name>
    <dbReference type="NCBI Taxonomy" id="6269"/>
    <lineage>
        <taxon>Eukaryota</taxon>
        <taxon>Metazoa</taxon>
        <taxon>Ecdysozoa</taxon>
        <taxon>Nematoda</taxon>
        <taxon>Chromadorea</taxon>
        <taxon>Rhabditida</taxon>
        <taxon>Spirurina</taxon>
        <taxon>Ascaridomorpha</taxon>
        <taxon>Ascaridoidea</taxon>
        <taxon>Anisakidae</taxon>
        <taxon>Anisakis</taxon>
        <taxon>Anisakis simplex complex</taxon>
    </lineage>
</organism>
<dbReference type="OrthoDB" id="5842926at2759"/>
<dbReference type="PANTHER" id="PTHR14390:SF2">
    <property type="entry name" value="G PATCH DOMAIN-CONTAINING PROTEIN 3"/>
    <property type="match status" value="1"/>
</dbReference>
<proteinExistence type="predicted"/>
<gene>
    <name evidence="3" type="ORF">ASIM_LOCUS10361</name>
</gene>
<dbReference type="InterPro" id="IPR040341">
    <property type="entry name" value="GPATCH3"/>
</dbReference>
<evidence type="ECO:0000256" key="1">
    <source>
        <dbReference type="SAM" id="MobiDB-lite"/>
    </source>
</evidence>
<reference evidence="3 4" key="2">
    <citation type="submission" date="2018-11" db="EMBL/GenBank/DDBJ databases">
        <authorList>
            <consortium name="Pathogen Informatics"/>
        </authorList>
    </citation>
    <scope>NUCLEOTIDE SEQUENCE [LARGE SCALE GENOMIC DNA]</scope>
</reference>
<dbReference type="PROSITE" id="PS50174">
    <property type="entry name" value="G_PATCH"/>
    <property type="match status" value="1"/>
</dbReference>
<feature type="domain" description="G-patch" evidence="2">
    <location>
        <begin position="309"/>
        <end position="360"/>
    </location>
</feature>
<accession>A0A158PN16</accession>
<dbReference type="AlphaFoldDB" id="A0A158PN16"/>